<evidence type="ECO:0000313" key="20">
    <source>
        <dbReference type="Proteomes" id="UP000189911"/>
    </source>
</evidence>
<dbReference type="InterPro" id="IPR007871">
    <property type="entry name" value="Methyltransferase_TRM13"/>
</dbReference>
<evidence type="ECO:0000259" key="18">
    <source>
        <dbReference type="Pfam" id="PF11722"/>
    </source>
</evidence>
<dbReference type="Pfam" id="PF05253">
    <property type="entry name" value="zf-U11-48K"/>
    <property type="match status" value="1"/>
</dbReference>
<evidence type="ECO:0000256" key="4">
    <source>
        <dbReference type="ARBA" id="ARBA00015883"/>
    </source>
</evidence>
<evidence type="ECO:0000259" key="17">
    <source>
        <dbReference type="Pfam" id="PF05253"/>
    </source>
</evidence>
<keyword evidence="11 15" id="KW-0862">Zinc</keyword>
<dbReference type="EMBL" id="LT598451">
    <property type="protein sequence ID" value="SCU93932.1"/>
    <property type="molecule type" value="Genomic_DNA"/>
</dbReference>
<evidence type="ECO:0000259" key="16">
    <source>
        <dbReference type="Pfam" id="PF05206"/>
    </source>
</evidence>
<evidence type="ECO:0000256" key="10">
    <source>
        <dbReference type="ARBA" id="ARBA00022771"/>
    </source>
</evidence>
<sequence length="451" mass="51427">MGPAIPPENSLPSSALEPVAPPKVRLQCKFYLQQKRRRCAMTRKRDSEYCSEHLNLLKQGSDSVKGRRIACPIDPRHSVWEKDVARHSRKCDTVKKNAQPVDCAWFKLNYNWVSPVPGVSTEPVENPTLLRAIPILNRCYESNFGNSSLPLVVKSNTTLESHRFPQLLGSKKHALQQSSLIQHLLENSMFPNEAKDNITYIEFGCGRAEFSRYVNRSVFDHQNKANVETLKQTGFLLIDRASNRMKFDSKFKDDIDELCRGGDIPLQNRTIPVLDRKKIDIKDLYIDNLLQQSNSGCVAISKHLCGVATDLTIRCCLNSESLHQKDQRLEGMVIAMCCRHVCDAQQYVNQPYIENLIQDSDISYSDFFNSLKKIASWAVCGRKCDVLDSDVNNHFSNLPVVEREKLGEKARRIIDEGRAEYLRNHGYKVKLVRYIEPSVSLENVAMIVNKL</sequence>
<comment type="catalytic activity">
    <reaction evidence="13 15">
        <text>cytidine(4) in tRNA(Gly)(GCC) + S-adenosyl-L-methionine = 2'-O-methylcytidine(4) in tRNA(Gly)(GCC) + S-adenosyl-L-homocysteine + H(+)</text>
        <dbReference type="Rhea" id="RHEA:43192"/>
        <dbReference type="Rhea" id="RHEA-COMP:10399"/>
        <dbReference type="Rhea" id="RHEA-COMP:10400"/>
        <dbReference type="ChEBI" id="CHEBI:15378"/>
        <dbReference type="ChEBI" id="CHEBI:57856"/>
        <dbReference type="ChEBI" id="CHEBI:59789"/>
        <dbReference type="ChEBI" id="CHEBI:74495"/>
        <dbReference type="ChEBI" id="CHEBI:82748"/>
        <dbReference type="EC" id="2.1.1.225"/>
    </reaction>
</comment>
<dbReference type="Proteomes" id="UP000189911">
    <property type="component" value="Chromosome E"/>
</dbReference>
<dbReference type="Pfam" id="PF11722">
    <property type="entry name" value="zf-TRM13_CCCH"/>
    <property type="match status" value="1"/>
</dbReference>
<comment type="catalytic activity">
    <reaction evidence="12 15">
        <text>cytidine(4) in tRNA(Pro) + S-adenosyl-L-methionine = 2'-O-methylcytidine(4) in tRNA(Pro) + S-adenosyl-L-homocysteine + H(+)</text>
        <dbReference type="Rhea" id="RHEA:32767"/>
        <dbReference type="Rhea" id="RHEA-COMP:10397"/>
        <dbReference type="Rhea" id="RHEA-COMP:10398"/>
        <dbReference type="ChEBI" id="CHEBI:15378"/>
        <dbReference type="ChEBI" id="CHEBI:57856"/>
        <dbReference type="ChEBI" id="CHEBI:59789"/>
        <dbReference type="ChEBI" id="CHEBI:74495"/>
        <dbReference type="ChEBI" id="CHEBI:82748"/>
        <dbReference type="EC" id="2.1.1.225"/>
    </reaction>
</comment>
<feature type="domain" description="Methyltransferase TRM13" evidence="16">
    <location>
        <begin position="175"/>
        <end position="448"/>
    </location>
</feature>
<dbReference type="EC" id="2.1.1.225" evidence="3 15"/>
<dbReference type="PANTHER" id="PTHR12998">
    <property type="entry name" value="TRNA:M(4)X MODIFICATION ENZYME TRM13 HOMOLOG"/>
    <property type="match status" value="1"/>
</dbReference>
<evidence type="ECO:0000256" key="12">
    <source>
        <dbReference type="ARBA" id="ARBA00048165"/>
    </source>
</evidence>
<evidence type="ECO:0000256" key="3">
    <source>
        <dbReference type="ARBA" id="ARBA00012810"/>
    </source>
</evidence>
<feature type="domain" description="CHHC U11-48K-type" evidence="17">
    <location>
        <begin position="68"/>
        <end position="91"/>
    </location>
</feature>
<evidence type="ECO:0000256" key="11">
    <source>
        <dbReference type="ARBA" id="ARBA00022833"/>
    </source>
</evidence>
<dbReference type="PANTHER" id="PTHR12998:SF0">
    <property type="entry name" value="TRNA:M(4)X MODIFICATION ENZYME TRM13 HOMOLOG"/>
    <property type="match status" value="1"/>
</dbReference>
<keyword evidence="10 15" id="KW-0863">Zinc-finger</keyword>
<evidence type="ECO:0000256" key="7">
    <source>
        <dbReference type="ARBA" id="ARBA00022691"/>
    </source>
</evidence>
<comment type="function">
    <text evidence="1 15">tRNA methylase which 2'-O-methylates cytidine(4) in tRNA(Pro) and tRNA(Gly)(GCC), and adenosine(4) in tRNA(His).</text>
</comment>
<dbReference type="GO" id="GO:0008270">
    <property type="term" value="F:zinc ion binding"/>
    <property type="evidence" value="ECO:0007669"/>
    <property type="project" value="UniProtKB-KW"/>
</dbReference>
<dbReference type="Pfam" id="PF05206">
    <property type="entry name" value="TRM13"/>
    <property type="match status" value="1"/>
</dbReference>
<dbReference type="AlphaFoldDB" id="A0A1G4JT47"/>
<dbReference type="InterPro" id="IPR039044">
    <property type="entry name" value="Trm13"/>
</dbReference>
<evidence type="ECO:0000256" key="6">
    <source>
        <dbReference type="ARBA" id="ARBA00022679"/>
    </source>
</evidence>
<evidence type="ECO:0000313" key="19">
    <source>
        <dbReference type="EMBL" id="SCU93932.1"/>
    </source>
</evidence>
<keyword evidence="6 15" id="KW-0808">Transferase</keyword>
<evidence type="ECO:0000256" key="5">
    <source>
        <dbReference type="ARBA" id="ARBA00022603"/>
    </source>
</evidence>
<feature type="domain" description="Zinc finger CCCH-type TRM13" evidence="18">
    <location>
        <begin position="26"/>
        <end position="54"/>
    </location>
</feature>
<dbReference type="InterPro" id="IPR022776">
    <property type="entry name" value="TRM13/UPF0224_CHHC_Znf_dom"/>
</dbReference>
<keyword evidence="20" id="KW-1185">Reference proteome</keyword>
<comment type="similarity">
    <text evidence="2 15">Belongs to the methyltransferase TRM13 family.</text>
</comment>
<dbReference type="OrthoDB" id="258806at2759"/>
<accession>A0A1G4JT47</accession>
<evidence type="ECO:0000256" key="8">
    <source>
        <dbReference type="ARBA" id="ARBA00022694"/>
    </source>
</evidence>
<proteinExistence type="inferred from homology"/>
<evidence type="ECO:0000256" key="14">
    <source>
        <dbReference type="ARBA" id="ARBA00049393"/>
    </source>
</evidence>
<reference evidence="20" key="1">
    <citation type="submission" date="2016-03" db="EMBL/GenBank/DDBJ databases">
        <authorList>
            <person name="Devillers Hugo."/>
        </authorList>
    </citation>
    <scope>NUCLEOTIDE SEQUENCE [LARGE SCALE GENOMIC DNA]</scope>
</reference>
<keyword evidence="7 15" id="KW-0949">S-adenosyl-L-methionine</keyword>
<evidence type="ECO:0000256" key="1">
    <source>
        <dbReference type="ARBA" id="ARBA00002267"/>
    </source>
</evidence>
<dbReference type="GO" id="GO:0106050">
    <property type="term" value="F:tRNA 2'-O-methyltransferase activity"/>
    <property type="evidence" value="ECO:0007669"/>
    <property type="project" value="UniProtKB-UniRule"/>
</dbReference>
<gene>
    <name evidence="19" type="ORF">LANO_0E05204G</name>
</gene>
<evidence type="ECO:0000256" key="15">
    <source>
        <dbReference type="RuleBase" id="RU367103"/>
    </source>
</evidence>
<protein>
    <recommendedName>
        <fullName evidence="4 15">tRNA:m(4)X modification enzyme TRM13</fullName>
        <ecNumber evidence="3 15">2.1.1.225</ecNumber>
    </recommendedName>
</protein>
<comment type="catalytic activity">
    <reaction evidence="14 15">
        <text>adenosine(4) in tRNA(His) + S-adenosyl-L-methionine = 2'-O-methyladenosine(4) in tRNA(His) + S-adenosyl-L-homocysteine + H(+)</text>
        <dbReference type="Rhea" id="RHEA:43196"/>
        <dbReference type="Rhea" id="RHEA-COMP:10401"/>
        <dbReference type="Rhea" id="RHEA-COMP:10402"/>
        <dbReference type="ChEBI" id="CHEBI:15378"/>
        <dbReference type="ChEBI" id="CHEBI:57856"/>
        <dbReference type="ChEBI" id="CHEBI:59789"/>
        <dbReference type="ChEBI" id="CHEBI:74411"/>
        <dbReference type="ChEBI" id="CHEBI:74477"/>
        <dbReference type="EC" id="2.1.1.225"/>
    </reaction>
</comment>
<organism evidence="19 20">
    <name type="scientific">Lachancea nothofagi CBS 11611</name>
    <dbReference type="NCBI Taxonomy" id="1266666"/>
    <lineage>
        <taxon>Eukaryota</taxon>
        <taxon>Fungi</taxon>
        <taxon>Dikarya</taxon>
        <taxon>Ascomycota</taxon>
        <taxon>Saccharomycotina</taxon>
        <taxon>Saccharomycetes</taxon>
        <taxon>Saccharomycetales</taxon>
        <taxon>Saccharomycetaceae</taxon>
        <taxon>Lachancea</taxon>
    </lineage>
</organism>
<keyword evidence="5 15" id="KW-0489">Methyltransferase</keyword>
<evidence type="ECO:0000256" key="13">
    <source>
        <dbReference type="ARBA" id="ARBA00048635"/>
    </source>
</evidence>
<keyword evidence="8 15" id="KW-0819">tRNA processing</keyword>
<evidence type="ECO:0000256" key="2">
    <source>
        <dbReference type="ARBA" id="ARBA00005265"/>
    </source>
</evidence>
<dbReference type="GO" id="GO:0030488">
    <property type="term" value="P:tRNA methylation"/>
    <property type="evidence" value="ECO:0007669"/>
    <property type="project" value="InterPro"/>
</dbReference>
<keyword evidence="9 15" id="KW-0479">Metal-binding</keyword>
<evidence type="ECO:0000256" key="9">
    <source>
        <dbReference type="ARBA" id="ARBA00022723"/>
    </source>
</evidence>
<name>A0A1G4JT47_9SACH</name>
<dbReference type="InterPro" id="IPR021721">
    <property type="entry name" value="Znf_CCCH-type_TRM13"/>
</dbReference>